<organism evidence="1">
    <name type="scientific">marine metagenome</name>
    <dbReference type="NCBI Taxonomy" id="408172"/>
    <lineage>
        <taxon>unclassified sequences</taxon>
        <taxon>metagenomes</taxon>
        <taxon>ecological metagenomes</taxon>
    </lineage>
</organism>
<reference evidence="1" key="1">
    <citation type="submission" date="2018-05" db="EMBL/GenBank/DDBJ databases">
        <authorList>
            <person name="Lanie J.A."/>
            <person name="Ng W.-L."/>
            <person name="Kazmierczak K.M."/>
            <person name="Andrzejewski T.M."/>
            <person name="Davidsen T.M."/>
            <person name="Wayne K.J."/>
            <person name="Tettelin H."/>
            <person name="Glass J.I."/>
            <person name="Rusch D."/>
            <person name="Podicherti R."/>
            <person name="Tsui H.-C.T."/>
            <person name="Winkler M.E."/>
        </authorList>
    </citation>
    <scope>NUCLEOTIDE SEQUENCE</scope>
</reference>
<evidence type="ECO:0000313" key="1">
    <source>
        <dbReference type="EMBL" id="SVB77604.1"/>
    </source>
</evidence>
<dbReference type="EMBL" id="UINC01056955">
    <property type="protein sequence ID" value="SVB77604.1"/>
    <property type="molecule type" value="Genomic_DNA"/>
</dbReference>
<protein>
    <submittedName>
        <fullName evidence="1">Uncharacterized protein</fullName>
    </submittedName>
</protein>
<proteinExistence type="predicted"/>
<gene>
    <name evidence="1" type="ORF">METZ01_LOCUS230458</name>
</gene>
<dbReference type="AlphaFoldDB" id="A0A382GS04"/>
<name>A0A382GS04_9ZZZZ</name>
<sequence>MKKAFVIGNGKSRIGFDLNTLRGKGTIYGCNALYRDFMPDVLIGTDDKIREEIELSEINPDVLENIPAKIPFYTRRPNQLIKTHTDRKWQDTDYQNTHSRKIEYNWGYSSGPVALTYACVEKHNYIYLIGHDLMGIGAKDNDINNIYSDTNAYKPSSATATYYMNWVDQIRRIMLEYSDINFARVGALNNFVPENWKECSNHREITFEQFEKEINNV</sequence>
<accession>A0A382GS04</accession>